<feature type="transmembrane region" description="Helical" evidence="6">
    <location>
        <begin position="112"/>
        <end position="130"/>
    </location>
</feature>
<evidence type="ECO:0000256" key="6">
    <source>
        <dbReference type="SAM" id="Phobius"/>
    </source>
</evidence>
<evidence type="ECO:0000256" key="4">
    <source>
        <dbReference type="ARBA" id="ARBA00023136"/>
    </source>
</evidence>
<evidence type="ECO:0000313" key="8">
    <source>
        <dbReference type="Proteomes" id="UP000605784"/>
    </source>
</evidence>
<feature type="transmembrane region" description="Helical" evidence="6">
    <location>
        <begin position="205"/>
        <end position="222"/>
    </location>
</feature>
<evidence type="ECO:0000256" key="2">
    <source>
        <dbReference type="ARBA" id="ARBA00022692"/>
    </source>
</evidence>
<reference evidence="7" key="2">
    <citation type="submission" date="2020-09" db="EMBL/GenBank/DDBJ databases">
        <authorList>
            <person name="Sun Q."/>
            <person name="Ohkuma M."/>
        </authorList>
    </citation>
    <scope>NUCLEOTIDE SEQUENCE</scope>
    <source>
        <strain evidence="7">JCM 17820</strain>
    </source>
</reference>
<dbReference type="GO" id="GO:0016020">
    <property type="term" value="C:membrane"/>
    <property type="evidence" value="ECO:0007669"/>
    <property type="project" value="UniProtKB-SubCell"/>
</dbReference>
<dbReference type="EMBL" id="BMOU01000004">
    <property type="protein sequence ID" value="GGN96896.1"/>
    <property type="molecule type" value="Genomic_DNA"/>
</dbReference>
<feature type="transmembrane region" description="Helical" evidence="6">
    <location>
        <begin position="168"/>
        <end position="185"/>
    </location>
</feature>
<name>A0A830GPG4_9EURY</name>
<feature type="compositionally biased region" description="Acidic residues" evidence="5">
    <location>
        <begin position="1"/>
        <end position="13"/>
    </location>
</feature>
<dbReference type="PANTHER" id="PTHR11119">
    <property type="entry name" value="XANTHINE-URACIL / VITAMIN C PERMEASE FAMILY MEMBER"/>
    <property type="match status" value="1"/>
</dbReference>
<accession>A0A830GPG4</accession>
<gene>
    <name evidence="7" type="ORF">GCM10009030_25640</name>
</gene>
<reference evidence="7" key="1">
    <citation type="journal article" date="2014" name="Int. J. Syst. Evol. Microbiol.">
        <title>Complete genome sequence of Corynebacterium casei LMG S-19264T (=DSM 44701T), isolated from a smear-ripened cheese.</title>
        <authorList>
            <consortium name="US DOE Joint Genome Institute (JGI-PGF)"/>
            <person name="Walter F."/>
            <person name="Albersmeier A."/>
            <person name="Kalinowski J."/>
            <person name="Ruckert C."/>
        </authorList>
    </citation>
    <scope>NUCLEOTIDE SEQUENCE</scope>
    <source>
        <strain evidence="7">JCM 17820</strain>
    </source>
</reference>
<comment type="subcellular location">
    <subcellularLocation>
        <location evidence="1">Membrane</location>
        <topology evidence="1">Multi-pass membrane protein</topology>
    </subcellularLocation>
</comment>
<feature type="transmembrane region" description="Helical" evidence="6">
    <location>
        <begin position="234"/>
        <end position="255"/>
    </location>
</feature>
<evidence type="ECO:0000313" key="7">
    <source>
        <dbReference type="EMBL" id="GGN96896.1"/>
    </source>
</evidence>
<feature type="region of interest" description="Disordered" evidence="5">
    <location>
        <begin position="1"/>
        <end position="28"/>
    </location>
</feature>
<feature type="transmembrane region" description="Helical" evidence="6">
    <location>
        <begin position="81"/>
        <end position="100"/>
    </location>
</feature>
<feature type="transmembrane region" description="Helical" evidence="6">
    <location>
        <begin position="286"/>
        <end position="306"/>
    </location>
</feature>
<keyword evidence="4 6" id="KW-0472">Membrane</keyword>
<evidence type="ECO:0000256" key="1">
    <source>
        <dbReference type="ARBA" id="ARBA00004141"/>
    </source>
</evidence>
<feature type="transmembrane region" description="Helical" evidence="6">
    <location>
        <begin position="54"/>
        <end position="75"/>
    </location>
</feature>
<keyword evidence="3 6" id="KW-1133">Transmembrane helix</keyword>
<dbReference type="NCBIfam" id="NF037981">
    <property type="entry name" value="NCS2_1"/>
    <property type="match status" value="1"/>
</dbReference>
<keyword evidence="2 6" id="KW-0812">Transmembrane</keyword>
<feature type="transmembrane region" description="Helical" evidence="6">
    <location>
        <begin position="427"/>
        <end position="445"/>
    </location>
</feature>
<feature type="transmembrane region" description="Helical" evidence="6">
    <location>
        <begin position="478"/>
        <end position="501"/>
    </location>
</feature>
<dbReference type="RefSeq" id="WP_188998367.1">
    <property type="nucleotide sequence ID" value="NZ_BMOU01000004.1"/>
</dbReference>
<dbReference type="Pfam" id="PF00860">
    <property type="entry name" value="Xan_ur_permease"/>
    <property type="match status" value="1"/>
</dbReference>
<comment type="caution">
    <text evidence="7">The sequence shown here is derived from an EMBL/GenBank/DDBJ whole genome shotgun (WGS) entry which is preliminary data.</text>
</comment>
<keyword evidence="8" id="KW-1185">Reference proteome</keyword>
<feature type="transmembrane region" description="Helical" evidence="6">
    <location>
        <begin position="393"/>
        <end position="415"/>
    </location>
</feature>
<protein>
    <submittedName>
        <fullName evidence="7">Xanthine permease</fullName>
    </submittedName>
</protein>
<proteinExistence type="predicted"/>
<dbReference type="GO" id="GO:0022857">
    <property type="term" value="F:transmembrane transporter activity"/>
    <property type="evidence" value="ECO:0007669"/>
    <property type="project" value="InterPro"/>
</dbReference>
<dbReference type="AlphaFoldDB" id="A0A830GPG4"/>
<organism evidence="7 8">
    <name type="scientific">Haloarcula pellucida</name>
    <dbReference type="NCBI Taxonomy" id="1427151"/>
    <lineage>
        <taxon>Archaea</taxon>
        <taxon>Methanobacteriati</taxon>
        <taxon>Methanobacteriota</taxon>
        <taxon>Stenosarchaea group</taxon>
        <taxon>Halobacteria</taxon>
        <taxon>Halobacteriales</taxon>
        <taxon>Haloarculaceae</taxon>
        <taxon>Haloarcula</taxon>
    </lineage>
</organism>
<evidence type="ECO:0000256" key="3">
    <source>
        <dbReference type="ARBA" id="ARBA00022989"/>
    </source>
</evidence>
<sequence>MGSDSADDFEEVKEDFTPEGPDAGGETSAAGFVEYGIEDRPPRGASMLLGVQHYLTMIGASVAIPLGLAGAMGMFEAAPGQVGRLIGTFFVVSGIATLAQTTIGNRYPIVQGGTFSMLAPGLAIVGVLAQQGADWQTMLVELQGAVIVAGLVEMGIGYTGVMGKLKRYMGPVVIAPVIALIGLALFNVPQISNPNFGAPGTGQNWWLLGLTMLSIVVFSQYLDRRHRAFKLFPVLLGIAVAWGVAAVLSVTGVFAEGSVSYVALGSVTSAPLLQPIYPFQWGLPQFTPGFVVGMMAGMLASVVESFGDYHSVARIAGKGAPSAKRIDHGIGMEGVGNVFAGIMGTGNGCTSYTENVGAIAITGVASRYVVQIGAAVMIVVGYFGPMGELFATIPAPIIGGLYMVMFGQIAAVGLSQLKYVDLDANRNIFIVGFALFAGLAVPEYMSQVGQGLEASGATALQQGLASVPVLGAILGTDVVATTLFVVGGTGMVVGGIVAFVLDNTIPGTREERGLSAWAELTEDDDEFVSAFDRLRGRGGDRPPVSGDD</sequence>
<dbReference type="Proteomes" id="UP000605784">
    <property type="component" value="Unassembled WGS sequence"/>
</dbReference>
<evidence type="ECO:0000256" key="5">
    <source>
        <dbReference type="SAM" id="MobiDB-lite"/>
    </source>
</evidence>
<dbReference type="InterPro" id="IPR006043">
    <property type="entry name" value="NCS2"/>
</dbReference>